<feature type="transmembrane region" description="Helical" evidence="1">
    <location>
        <begin position="6"/>
        <end position="25"/>
    </location>
</feature>
<evidence type="ECO:0000313" key="2">
    <source>
        <dbReference type="EMBL" id="KGM88005.1"/>
    </source>
</evidence>
<name>A0A0A0HLD4_9RHOB</name>
<keyword evidence="1" id="KW-0472">Membrane</keyword>
<dbReference type="Proteomes" id="UP000030021">
    <property type="component" value="Unassembled WGS sequence"/>
</dbReference>
<feature type="transmembrane region" description="Helical" evidence="1">
    <location>
        <begin position="211"/>
        <end position="230"/>
    </location>
</feature>
<feature type="transmembrane region" description="Helical" evidence="1">
    <location>
        <begin position="75"/>
        <end position="93"/>
    </location>
</feature>
<dbReference type="EMBL" id="AONH01000010">
    <property type="protein sequence ID" value="KGM88005.1"/>
    <property type="molecule type" value="Genomic_DNA"/>
</dbReference>
<organism evidence="2 3">
    <name type="scientific">Roseovarius mucosus DSM 17069</name>
    <dbReference type="NCBI Taxonomy" id="1288298"/>
    <lineage>
        <taxon>Bacteria</taxon>
        <taxon>Pseudomonadati</taxon>
        <taxon>Pseudomonadota</taxon>
        <taxon>Alphaproteobacteria</taxon>
        <taxon>Rhodobacterales</taxon>
        <taxon>Roseobacteraceae</taxon>
        <taxon>Roseovarius</taxon>
    </lineage>
</organism>
<feature type="transmembrane region" description="Helical" evidence="1">
    <location>
        <begin position="131"/>
        <end position="149"/>
    </location>
</feature>
<gene>
    <name evidence="2" type="ORF">rosmuc_01698</name>
</gene>
<dbReference type="eggNOG" id="ENOG5030YZR">
    <property type="taxonomic scope" value="Bacteria"/>
</dbReference>
<keyword evidence="1" id="KW-1133">Transmembrane helix</keyword>
<proteinExistence type="predicted"/>
<feature type="transmembrane region" description="Helical" evidence="1">
    <location>
        <begin position="105"/>
        <end position="125"/>
    </location>
</feature>
<keyword evidence="1" id="KW-0812">Transmembrane</keyword>
<dbReference type="PATRIC" id="fig|1288298.3.peg.1709"/>
<protein>
    <submittedName>
        <fullName evidence="2">Uncharacterized protein</fullName>
    </submittedName>
</protein>
<dbReference type="OrthoDB" id="8218084at2"/>
<feature type="transmembrane region" description="Helical" evidence="1">
    <location>
        <begin position="37"/>
        <end position="55"/>
    </location>
</feature>
<evidence type="ECO:0000313" key="3">
    <source>
        <dbReference type="Proteomes" id="UP000030021"/>
    </source>
</evidence>
<accession>A0A0A0HLD4</accession>
<dbReference type="HOGENOM" id="CLU_1137370_0_0_5"/>
<feature type="transmembrane region" description="Helical" evidence="1">
    <location>
        <begin position="170"/>
        <end position="191"/>
    </location>
</feature>
<dbReference type="AlphaFoldDB" id="A0A0A0HLD4"/>
<sequence length="244" mass="25738">MSDALLAYVHVFLILLPGLALAVVAMGAQRAGLGRAALARAVLAPTCILALWGALAMDLSRRGTFMVPATVLDPPVVLFSMLGGAALLWVLATRTQTGRAVVAQLDQGLLVAFQIPRVMGAIFLVGWAAGIIPWQFALLAGLGDIWAGIEGYRAWRACADGAADAKAKVLRANIVGLADFVVAVLTGIATSEGFAHLMAHETPNIINLHPLAMFPGYFVAIFLAFHFVSLSKLRHDFSRVSAPA</sequence>
<dbReference type="RefSeq" id="WP_052115300.1">
    <property type="nucleotide sequence ID" value="NZ_KN293979.1"/>
</dbReference>
<reference evidence="2 3" key="1">
    <citation type="submission" date="2013-01" db="EMBL/GenBank/DDBJ databases">
        <authorList>
            <person name="Fiebig A."/>
            <person name="Goeker M."/>
            <person name="Klenk H.-P.P."/>
        </authorList>
    </citation>
    <scope>NUCLEOTIDE SEQUENCE [LARGE SCALE GENOMIC DNA]</scope>
    <source>
        <strain evidence="2 3">DSM 17069</strain>
    </source>
</reference>
<comment type="caution">
    <text evidence="2">The sequence shown here is derived from an EMBL/GenBank/DDBJ whole genome shotgun (WGS) entry which is preliminary data.</text>
</comment>
<evidence type="ECO:0000256" key="1">
    <source>
        <dbReference type="SAM" id="Phobius"/>
    </source>
</evidence>